<name>A0A974P509_9CAUL</name>
<feature type="compositionally biased region" description="Basic residues" evidence="1">
    <location>
        <begin position="31"/>
        <end position="48"/>
    </location>
</feature>
<organism evidence="2">
    <name type="scientific">Phenylobacterium glaciei</name>
    <dbReference type="NCBI Taxonomy" id="2803784"/>
    <lineage>
        <taxon>Bacteria</taxon>
        <taxon>Pseudomonadati</taxon>
        <taxon>Pseudomonadota</taxon>
        <taxon>Alphaproteobacteria</taxon>
        <taxon>Caulobacterales</taxon>
        <taxon>Caulobacteraceae</taxon>
        <taxon>Phenylobacterium</taxon>
    </lineage>
</organism>
<proteinExistence type="predicted"/>
<sequence>MPWNDNANPGPWGTPPSGEGGDKQPQELRPATRRRWPTPSRRPWRSWRTRYLGDPRPADRAAARPAGRAGGPGDGIRPGAVAAVAGAGFAIWALSGLYIVQPNEEAVVTTFGAYSRSESPGLRYHLPTPSSMWRRWRSPA</sequence>
<evidence type="ECO:0000256" key="1">
    <source>
        <dbReference type="SAM" id="MobiDB-lite"/>
    </source>
</evidence>
<evidence type="ECO:0008006" key="3">
    <source>
        <dbReference type="Google" id="ProtNLM"/>
    </source>
</evidence>
<gene>
    <name evidence="2" type="ORF">JKL49_09810</name>
</gene>
<dbReference type="EMBL" id="CP068570">
    <property type="protein sequence ID" value="QQZ51321.1"/>
    <property type="molecule type" value="Genomic_DNA"/>
</dbReference>
<feature type="region of interest" description="Disordered" evidence="1">
    <location>
        <begin position="1"/>
        <end position="74"/>
    </location>
</feature>
<dbReference type="AlphaFoldDB" id="A0A974P509"/>
<protein>
    <recommendedName>
        <fullName evidence="3">Menbrane protein HflK N-terminal domain-containing protein</fullName>
    </recommendedName>
</protein>
<reference evidence="2" key="1">
    <citation type="submission" date="2021-01" db="EMBL/GenBank/DDBJ databases">
        <title>Genome sequence of Phenylobacterium sp. 20VBR1 isolated from a valley glaceir, Ny-Alesund, Svalbard.</title>
        <authorList>
            <person name="Thomas F.A."/>
            <person name="Krishnan K.P."/>
            <person name="Sinha R.K."/>
        </authorList>
    </citation>
    <scope>NUCLEOTIDE SEQUENCE</scope>
    <source>
        <strain evidence="2">20VBR1</strain>
    </source>
</reference>
<evidence type="ECO:0000313" key="2">
    <source>
        <dbReference type="EMBL" id="QQZ51321.1"/>
    </source>
</evidence>
<accession>A0A974P509</accession>
<feature type="compositionally biased region" description="Basic and acidic residues" evidence="1">
    <location>
        <begin position="51"/>
        <end position="62"/>
    </location>
</feature>